<proteinExistence type="predicted"/>
<sequence length="332" mass="36827">MAPTTTSSSSSPLFPLCHVGPWRSPPNDLYDQKINNKSAIHSGDASASLFGPTLGGPPIHGTTHHTQFAPLLFRHFTLEAFMSTGCLSTVFHIPVTHKQPVRCALCEPASRDHNNNAVTLYMENLKGDKVLTGTATVGRLDPIQRDASAVRQLLAKSMRKNYARSPSSIIKVNVGDTSPRETVALPFTKKLGNLFPYTYEEKLSRLTEPHEFYKREEGKASPFKRPIIPLEAYNILMTMTLDKAKWSSTQNANLADERAIAWFGACEVRAINGPIHPEENYTLSREIVHIGSTKKAESVWLETKLMQHAVVVADMLLQIHFLKPPQSSSSKL</sequence>
<keyword evidence="2" id="KW-1185">Reference proteome</keyword>
<name>A0A830HLS8_9CHLO</name>
<organism evidence="1 2">
    <name type="scientific">Pycnococcus provasolii</name>
    <dbReference type="NCBI Taxonomy" id="41880"/>
    <lineage>
        <taxon>Eukaryota</taxon>
        <taxon>Viridiplantae</taxon>
        <taxon>Chlorophyta</taxon>
        <taxon>Pseudoscourfieldiophyceae</taxon>
        <taxon>Pseudoscourfieldiales</taxon>
        <taxon>Pycnococcaceae</taxon>
        <taxon>Pycnococcus</taxon>
    </lineage>
</organism>
<dbReference type="EMBL" id="BNJQ01000018">
    <property type="protein sequence ID" value="GHP07838.1"/>
    <property type="molecule type" value="Genomic_DNA"/>
</dbReference>
<protein>
    <submittedName>
        <fullName evidence="1">Uncharacterized protein</fullName>
    </submittedName>
</protein>
<comment type="caution">
    <text evidence="1">The sequence shown here is derived from an EMBL/GenBank/DDBJ whole genome shotgun (WGS) entry which is preliminary data.</text>
</comment>
<gene>
    <name evidence="1" type="ORF">PPROV_000658000</name>
</gene>
<dbReference type="AlphaFoldDB" id="A0A830HLS8"/>
<evidence type="ECO:0000313" key="2">
    <source>
        <dbReference type="Proteomes" id="UP000660262"/>
    </source>
</evidence>
<evidence type="ECO:0000313" key="1">
    <source>
        <dbReference type="EMBL" id="GHP07838.1"/>
    </source>
</evidence>
<dbReference type="Proteomes" id="UP000660262">
    <property type="component" value="Unassembled WGS sequence"/>
</dbReference>
<reference evidence="1" key="1">
    <citation type="submission" date="2020-10" db="EMBL/GenBank/DDBJ databases">
        <title>Unveiling of a novel bifunctional photoreceptor, Dualchrome1, isolated from a cosmopolitan green alga.</title>
        <authorList>
            <person name="Suzuki S."/>
            <person name="Kawachi M."/>
        </authorList>
    </citation>
    <scope>NUCLEOTIDE SEQUENCE</scope>
    <source>
        <strain evidence="1">NIES 2893</strain>
    </source>
</reference>
<accession>A0A830HLS8</accession>